<evidence type="ECO:0000313" key="1">
    <source>
        <dbReference type="EMBL" id="OSD01682.1"/>
    </source>
</evidence>
<sequence length="67" mass="7653">MPFPDAVTPFYVAEHDHKLLSVTQSSAIHCTRAEAPSWSMREETSLSLVPSPRHYQSLKFFAYKITI</sequence>
<accession>A0A1Y2INY2</accession>
<keyword evidence="2" id="KW-1185">Reference proteome</keyword>
<gene>
    <name evidence="1" type="ORF">PYCCODRAFT_1468272</name>
</gene>
<organism evidence="1 2">
    <name type="scientific">Trametes coccinea (strain BRFM310)</name>
    <name type="common">Pycnoporus coccineus</name>
    <dbReference type="NCBI Taxonomy" id="1353009"/>
    <lineage>
        <taxon>Eukaryota</taxon>
        <taxon>Fungi</taxon>
        <taxon>Dikarya</taxon>
        <taxon>Basidiomycota</taxon>
        <taxon>Agaricomycotina</taxon>
        <taxon>Agaricomycetes</taxon>
        <taxon>Polyporales</taxon>
        <taxon>Polyporaceae</taxon>
        <taxon>Trametes</taxon>
    </lineage>
</organism>
<name>A0A1Y2INY2_TRAC3</name>
<evidence type="ECO:0000313" key="2">
    <source>
        <dbReference type="Proteomes" id="UP000193067"/>
    </source>
</evidence>
<protein>
    <submittedName>
        <fullName evidence="1">Uncharacterized protein</fullName>
    </submittedName>
</protein>
<proteinExistence type="predicted"/>
<dbReference type="EMBL" id="KZ084109">
    <property type="protein sequence ID" value="OSD01682.1"/>
    <property type="molecule type" value="Genomic_DNA"/>
</dbReference>
<dbReference type="AlphaFoldDB" id="A0A1Y2INY2"/>
<reference evidence="1 2" key="1">
    <citation type="journal article" date="2015" name="Biotechnol. Biofuels">
        <title>Enhanced degradation of softwood versus hardwood by the white-rot fungus Pycnoporus coccineus.</title>
        <authorList>
            <person name="Couturier M."/>
            <person name="Navarro D."/>
            <person name="Chevret D."/>
            <person name="Henrissat B."/>
            <person name="Piumi F."/>
            <person name="Ruiz-Duenas F.J."/>
            <person name="Martinez A.T."/>
            <person name="Grigoriev I.V."/>
            <person name="Riley R."/>
            <person name="Lipzen A."/>
            <person name="Berrin J.G."/>
            <person name="Master E.R."/>
            <person name="Rosso M.N."/>
        </authorList>
    </citation>
    <scope>NUCLEOTIDE SEQUENCE [LARGE SCALE GENOMIC DNA]</scope>
    <source>
        <strain evidence="1 2">BRFM310</strain>
    </source>
</reference>
<dbReference type="Proteomes" id="UP000193067">
    <property type="component" value="Unassembled WGS sequence"/>
</dbReference>